<organism evidence="2 3">
    <name type="scientific">Pseudomonas syringae pv. atrofaciens</name>
    <dbReference type="NCBI Taxonomy" id="192087"/>
    <lineage>
        <taxon>Bacteria</taxon>
        <taxon>Pseudomonadati</taxon>
        <taxon>Pseudomonadota</taxon>
        <taxon>Gammaproteobacteria</taxon>
        <taxon>Pseudomonadales</taxon>
        <taxon>Pseudomonadaceae</taxon>
        <taxon>Pseudomonas</taxon>
        <taxon>Pseudomonas syringae</taxon>
    </lineage>
</organism>
<dbReference type="AlphaFoldDB" id="A0AAD0IEG4"/>
<feature type="transmembrane region" description="Helical" evidence="1">
    <location>
        <begin position="58"/>
        <end position="75"/>
    </location>
</feature>
<proteinExistence type="predicted"/>
<accession>A0AAD0IEG4</accession>
<feature type="transmembrane region" description="Helical" evidence="1">
    <location>
        <begin position="20"/>
        <end position="38"/>
    </location>
</feature>
<keyword evidence="1" id="KW-0812">Transmembrane</keyword>
<keyword evidence="1" id="KW-0472">Membrane</keyword>
<dbReference type="RefSeq" id="WP_029571560.1">
    <property type="nucleotide sequence ID" value="NZ_CP028490.1"/>
</dbReference>
<protein>
    <submittedName>
        <fullName evidence="2">Uncharacterized protein</fullName>
    </submittedName>
</protein>
<dbReference type="EMBL" id="CP028490">
    <property type="protein sequence ID" value="AVX26200.1"/>
    <property type="molecule type" value="Genomic_DNA"/>
</dbReference>
<evidence type="ECO:0000313" key="3">
    <source>
        <dbReference type="Proteomes" id="UP000240475"/>
    </source>
</evidence>
<evidence type="ECO:0000313" key="2">
    <source>
        <dbReference type="EMBL" id="AVX26200.1"/>
    </source>
</evidence>
<sequence>MKAHAFIYAKYPALKSKRTLALFWMLIATLAVAATFSGPPPFLTEGFGVDERYFSDNMQLLAVVFLGLSRLAALSKRPQKQLIKRLKREHGIKVKPTWKAGVAAGKYLNAAALLILTYYHTETLEALVWLVQMALPA</sequence>
<name>A0AAD0IEG4_PSESX</name>
<gene>
    <name evidence="2" type="ORF">DA456_23950</name>
</gene>
<dbReference type="Proteomes" id="UP000240475">
    <property type="component" value="Chromosome"/>
</dbReference>
<reference evidence="2 3" key="1">
    <citation type="submission" date="2018-04" db="EMBL/GenBank/DDBJ databases">
        <authorList>
            <person name="Cha J.-S."/>
        </authorList>
    </citation>
    <scope>NUCLEOTIDE SEQUENCE [LARGE SCALE GENOMIC DNA]</scope>
    <source>
        <strain evidence="2 3">LMG5095</strain>
    </source>
</reference>
<keyword evidence="1" id="KW-1133">Transmembrane helix</keyword>
<evidence type="ECO:0000256" key="1">
    <source>
        <dbReference type="SAM" id="Phobius"/>
    </source>
</evidence>